<feature type="region of interest" description="Disordered" evidence="1">
    <location>
        <begin position="70"/>
        <end position="91"/>
    </location>
</feature>
<organism evidence="2 3">
    <name type="scientific">Mytilus coruscus</name>
    <name type="common">Sea mussel</name>
    <dbReference type="NCBI Taxonomy" id="42192"/>
    <lineage>
        <taxon>Eukaryota</taxon>
        <taxon>Metazoa</taxon>
        <taxon>Spiralia</taxon>
        <taxon>Lophotrochozoa</taxon>
        <taxon>Mollusca</taxon>
        <taxon>Bivalvia</taxon>
        <taxon>Autobranchia</taxon>
        <taxon>Pteriomorphia</taxon>
        <taxon>Mytilida</taxon>
        <taxon>Mytiloidea</taxon>
        <taxon>Mytilidae</taxon>
        <taxon>Mytilinae</taxon>
        <taxon>Mytilus</taxon>
    </lineage>
</organism>
<name>A0A6J8C7N9_MYTCO</name>
<accession>A0A6J8C7N9</accession>
<sequence>MQTRSKRAKKDIKDENPVETDTPVVICGGRPSPTPAPGSNAISGMPKMPPITDIDPTSGVPYATLVDQMLKTDSPSNPTSGVPDPTTPTERSDILIPPFKMLMSLPGQGQSVMAVPHAQTITSNMKHGEHFITVPMSVVATLQKETTTEERVTIPVHLLQQEIQKQAQQTQQPDLQQARMIATHPESECLSPVPLQLKKSITSIAGTMMSLPSTKPSSPSVLTGIPSPIHQSQPVSTTSMGPGLAQEPQAISEMTIANKSTLAIPSTSTHLENSRGFEKHTKTHNAELELEEHMRTHNAELEEHLRTYNAEIQEQMRTYNIELEPIRAHNEALKKHIRIFDKELRRHTKTYKAELENHMGTHNRASKEQMKTHNADISEQMRTQNVESKEHIRTYNAESREHMTSCNAETPSKYIDTSRTPSIDTSEHIHTLYRHFRKLYIDTPSIDTSSI</sequence>
<feature type="compositionally biased region" description="Basic residues" evidence="1">
    <location>
        <begin position="1"/>
        <end position="10"/>
    </location>
</feature>
<evidence type="ECO:0000313" key="2">
    <source>
        <dbReference type="EMBL" id="CAC5391461.1"/>
    </source>
</evidence>
<feature type="compositionally biased region" description="Polar residues" evidence="1">
    <location>
        <begin position="404"/>
        <end position="421"/>
    </location>
</feature>
<evidence type="ECO:0000313" key="3">
    <source>
        <dbReference type="Proteomes" id="UP000507470"/>
    </source>
</evidence>
<protein>
    <submittedName>
        <fullName evidence="2">Uncharacterized protein</fullName>
    </submittedName>
</protein>
<keyword evidence="3" id="KW-1185">Reference proteome</keyword>
<feature type="region of interest" description="Disordered" evidence="1">
    <location>
        <begin position="1"/>
        <end position="50"/>
    </location>
</feature>
<dbReference type="AlphaFoldDB" id="A0A6J8C7N9"/>
<evidence type="ECO:0000256" key="1">
    <source>
        <dbReference type="SAM" id="MobiDB-lite"/>
    </source>
</evidence>
<feature type="region of interest" description="Disordered" evidence="1">
    <location>
        <begin position="400"/>
        <end position="421"/>
    </location>
</feature>
<reference evidence="2 3" key="1">
    <citation type="submission" date="2020-06" db="EMBL/GenBank/DDBJ databases">
        <authorList>
            <person name="Li R."/>
            <person name="Bekaert M."/>
        </authorList>
    </citation>
    <scope>NUCLEOTIDE SEQUENCE [LARGE SCALE GENOMIC DNA]</scope>
    <source>
        <strain evidence="3">wild</strain>
    </source>
</reference>
<gene>
    <name evidence="2" type="ORF">MCOR_26471</name>
</gene>
<dbReference type="OrthoDB" id="2149224at2759"/>
<dbReference type="Proteomes" id="UP000507470">
    <property type="component" value="Unassembled WGS sequence"/>
</dbReference>
<feature type="compositionally biased region" description="Polar residues" evidence="1">
    <location>
        <begin position="71"/>
        <end position="80"/>
    </location>
</feature>
<dbReference type="EMBL" id="CACVKT020004764">
    <property type="protein sequence ID" value="CAC5391461.1"/>
    <property type="molecule type" value="Genomic_DNA"/>
</dbReference>
<proteinExistence type="predicted"/>